<protein>
    <recommendedName>
        <fullName evidence="6">Encoded protein</fullName>
    </recommendedName>
</protein>
<evidence type="ECO:0000256" key="3">
    <source>
        <dbReference type="SAM" id="MobiDB-lite"/>
    </source>
</evidence>
<name>A0ABQ7GLI7_DUNSA</name>
<feature type="compositionally biased region" description="Low complexity" evidence="3">
    <location>
        <begin position="142"/>
        <end position="160"/>
    </location>
</feature>
<dbReference type="PANTHER" id="PTHR23061">
    <property type="entry name" value="DNA POLYMERASE 2 ALPHA 70 KDA SUBUNIT"/>
    <property type="match status" value="1"/>
</dbReference>
<evidence type="ECO:0000313" key="5">
    <source>
        <dbReference type="Proteomes" id="UP000815325"/>
    </source>
</evidence>
<accession>A0ABQ7GLI7</accession>
<dbReference type="EMBL" id="MU069703">
    <property type="protein sequence ID" value="KAF5835480.1"/>
    <property type="molecule type" value="Genomic_DNA"/>
</dbReference>
<evidence type="ECO:0008006" key="6">
    <source>
        <dbReference type="Google" id="ProtNLM"/>
    </source>
</evidence>
<organism evidence="4 5">
    <name type="scientific">Dunaliella salina</name>
    <name type="common">Green alga</name>
    <name type="synonym">Protococcus salinus</name>
    <dbReference type="NCBI Taxonomy" id="3046"/>
    <lineage>
        <taxon>Eukaryota</taxon>
        <taxon>Viridiplantae</taxon>
        <taxon>Chlorophyta</taxon>
        <taxon>core chlorophytes</taxon>
        <taxon>Chlorophyceae</taxon>
        <taxon>CS clade</taxon>
        <taxon>Chlamydomonadales</taxon>
        <taxon>Dunaliellaceae</taxon>
        <taxon>Dunaliella</taxon>
    </lineage>
</organism>
<evidence type="ECO:0000313" key="4">
    <source>
        <dbReference type="EMBL" id="KAF5835480.1"/>
    </source>
</evidence>
<keyword evidence="5" id="KW-1185">Reference proteome</keyword>
<dbReference type="Gene3D" id="3.60.21.60">
    <property type="match status" value="1"/>
</dbReference>
<proteinExistence type="predicted"/>
<gene>
    <name evidence="4" type="ORF">DUNSADRAFT_7320</name>
</gene>
<feature type="region of interest" description="Disordered" evidence="3">
    <location>
        <begin position="116"/>
        <end position="160"/>
    </location>
</feature>
<reference evidence="4" key="1">
    <citation type="submission" date="2017-08" db="EMBL/GenBank/DDBJ databases">
        <authorList>
            <person name="Polle J.E."/>
            <person name="Barry K."/>
            <person name="Cushman J."/>
            <person name="Schmutz J."/>
            <person name="Tran D."/>
            <person name="Hathwaick L.T."/>
            <person name="Yim W.C."/>
            <person name="Jenkins J."/>
            <person name="Mckie-Krisberg Z.M."/>
            <person name="Prochnik S."/>
            <person name="Lindquist E."/>
            <person name="Dockter R.B."/>
            <person name="Adam C."/>
            <person name="Molina H."/>
            <person name="Bunkerborg J."/>
            <person name="Jin E."/>
            <person name="Buchheim M."/>
            <person name="Magnuson J."/>
        </authorList>
    </citation>
    <scope>NUCLEOTIDE SEQUENCE</scope>
    <source>
        <strain evidence="4">CCAP 19/18</strain>
    </source>
</reference>
<keyword evidence="2" id="KW-0539">Nucleus</keyword>
<dbReference type="InterPro" id="IPR016722">
    <property type="entry name" value="DNA_pol_alpha_bsu"/>
</dbReference>
<comment type="subcellular location">
    <subcellularLocation>
        <location evidence="1">Nucleus</location>
    </subcellularLocation>
</comment>
<dbReference type="PANTHER" id="PTHR23061:SF12">
    <property type="entry name" value="DNA POLYMERASE ALPHA SUBUNIT B"/>
    <property type="match status" value="1"/>
</dbReference>
<comment type="caution">
    <text evidence="4">The sequence shown here is derived from an EMBL/GenBank/DDBJ whole genome shotgun (WGS) entry which is preliminary data.</text>
</comment>
<evidence type="ECO:0000256" key="1">
    <source>
        <dbReference type="ARBA" id="ARBA00004123"/>
    </source>
</evidence>
<dbReference type="Proteomes" id="UP000815325">
    <property type="component" value="Unassembled WGS sequence"/>
</dbReference>
<sequence length="210" mass="22257">MTKGPPLIYSLVAVTTCPWLCYRLPSHGPHVQAGACSTDILKALAGSEQAKGGGPGQDRLGALASHVLGQRSFFPVYPAPPGTCLDLSSASFLTPACTPHLLLLASDLAPFAKMVAPQPPHPCSQQHQPPNAQSPQQPLHSPAQQQSPEQQHQQQQPLQQPFVKSAPAQVVCVNPGRLAKGGTGGTFAHVHVHSGQRPVPERCRVEIVRI</sequence>
<evidence type="ECO:0000256" key="2">
    <source>
        <dbReference type="ARBA" id="ARBA00023242"/>
    </source>
</evidence>